<dbReference type="GO" id="GO:0005507">
    <property type="term" value="F:copper ion binding"/>
    <property type="evidence" value="ECO:0007669"/>
    <property type="project" value="InterPro"/>
</dbReference>
<dbReference type="InterPro" id="IPR034273">
    <property type="entry name" value="CuRO_1_AAO-like"/>
</dbReference>
<dbReference type="OrthoDB" id="2121828at2759"/>
<dbReference type="FunFam" id="2.60.40.420:FF:000012">
    <property type="entry name" value="Monocopper oxidase-like protein"/>
    <property type="match status" value="1"/>
</dbReference>
<evidence type="ECO:0000313" key="7">
    <source>
        <dbReference type="EnsemblPlants" id="Pp3c26_8090V3.1"/>
    </source>
</evidence>
<accession>A0A2K1IC99</accession>
<dbReference type="InterPro" id="IPR001117">
    <property type="entry name" value="Cu-oxidase_2nd"/>
</dbReference>
<gene>
    <name evidence="7" type="primary">LOC112277823</name>
    <name evidence="6" type="ORF">PHYPA_030378</name>
</gene>
<dbReference type="GeneID" id="112277823"/>
<reference evidence="6 8" key="2">
    <citation type="journal article" date="2018" name="Plant J.">
        <title>The Physcomitrella patens chromosome-scale assembly reveals moss genome structure and evolution.</title>
        <authorList>
            <person name="Lang D."/>
            <person name="Ullrich K.K."/>
            <person name="Murat F."/>
            <person name="Fuchs J."/>
            <person name="Jenkins J."/>
            <person name="Haas F.B."/>
            <person name="Piednoel M."/>
            <person name="Gundlach H."/>
            <person name="Van Bel M."/>
            <person name="Meyberg R."/>
            <person name="Vives C."/>
            <person name="Morata J."/>
            <person name="Symeonidi A."/>
            <person name="Hiss M."/>
            <person name="Muchero W."/>
            <person name="Kamisugi Y."/>
            <person name="Saleh O."/>
            <person name="Blanc G."/>
            <person name="Decker E.L."/>
            <person name="van Gessel N."/>
            <person name="Grimwood J."/>
            <person name="Hayes R.D."/>
            <person name="Graham S.W."/>
            <person name="Gunter L.E."/>
            <person name="McDaniel S.F."/>
            <person name="Hoernstein S.N.W."/>
            <person name="Larsson A."/>
            <person name="Li F.W."/>
            <person name="Perroud P.F."/>
            <person name="Phillips J."/>
            <person name="Ranjan P."/>
            <person name="Rokshar D.S."/>
            <person name="Rothfels C.J."/>
            <person name="Schneider L."/>
            <person name="Shu S."/>
            <person name="Stevenson D.W."/>
            <person name="Thummler F."/>
            <person name="Tillich M."/>
            <person name="Villarreal Aguilar J.C."/>
            <person name="Widiez T."/>
            <person name="Wong G.K."/>
            <person name="Wymore A."/>
            <person name="Zhang Y."/>
            <person name="Zimmer A.D."/>
            <person name="Quatrano R.S."/>
            <person name="Mayer K.F.X."/>
            <person name="Goodstein D."/>
            <person name="Casacuberta J.M."/>
            <person name="Vandepoele K."/>
            <person name="Reski R."/>
            <person name="Cuming A.C."/>
            <person name="Tuskan G.A."/>
            <person name="Maumus F."/>
            <person name="Salse J."/>
            <person name="Schmutz J."/>
            <person name="Rensing S.A."/>
        </authorList>
    </citation>
    <scope>NUCLEOTIDE SEQUENCE [LARGE SCALE GENOMIC DNA]</scope>
    <source>
        <strain evidence="7 8">cv. Gransden 2004</strain>
    </source>
</reference>
<dbReference type="CDD" id="cd13894">
    <property type="entry name" value="CuRO_3_AAO_like_1"/>
    <property type="match status" value="1"/>
</dbReference>
<dbReference type="SMR" id="A0A2K1IC99"/>
<protein>
    <submittedName>
        <fullName evidence="6 7">Uncharacterized protein</fullName>
    </submittedName>
</protein>
<dbReference type="EnsemblPlants" id="Pp3c26_8090V3.1">
    <property type="protein sequence ID" value="Pp3c26_8090V3.1"/>
    <property type="gene ID" value="Pp3c26_8090"/>
</dbReference>
<dbReference type="RefSeq" id="XP_024366349.1">
    <property type="nucleotide sequence ID" value="XM_024510581.2"/>
</dbReference>
<reference evidence="7" key="3">
    <citation type="submission" date="2020-12" db="UniProtKB">
        <authorList>
            <consortium name="EnsemblPlants"/>
        </authorList>
    </citation>
    <scope>IDENTIFICATION</scope>
</reference>
<feature type="domain" description="Plastocyanin-like" evidence="5">
    <location>
        <begin position="35"/>
        <end position="148"/>
    </location>
</feature>
<organism evidence="6">
    <name type="scientific">Physcomitrium patens</name>
    <name type="common">Spreading-leaved earth moss</name>
    <name type="synonym">Physcomitrella patens</name>
    <dbReference type="NCBI Taxonomy" id="3218"/>
    <lineage>
        <taxon>Eukaryota</taxon>
        <taxon>Viridiplantae</taxon>
        <taxon>Streptophyta</taxon>
        <taxon>Embryophyta</taxon>
        <taxon>Bryophyta</taxon>
        <taxon>Bryophytina</taxon>
        <taxon>Bryopsida</taxon>
        <taxon>Funariidae</taxon>
        <taxon>Funariales</taxon>
        <taxon>Funariaceae</taxon>
        <taxon>Physcomitrium</taxon>
    </lineage>
</organism>
<dbReference type="PaxDb" id="3218-PP1S217_57V6.1"/>
<dbReference type="STRING" id="3218.A0A2K1IC99"/>
<evidence type="ECO:0000259" key="3">
    <source>
        <dbReference type="Pfam" id="PF00394"/>
    </source>
</evidence>
<dbReference type="InterPro" id="IPR008972">
    <property type="entry name" value="Cupredoxin"/>
</dbReference>
<dbReference type="CDD" id="cd13846">
    <property type="entry name" value="CuRO_1_AAO_like_1"/>
    <property type="match status" value="1"/>
</dbReference>
<evidence type="ECO:0000259" key="5">
    <source>
        <dbReference type="Pfam" id="PF07732"/>
    </source>
</evidence>
<dbReference type="Pfam" id="PF07731">
    <property type="entry name" value="Cu-oxidase_2"/>
    <property type="match status" value="1"/>
</dbReference>
<sequence length="549" mass="61455">MWCRMGGTLAFILTSVLSGILVCAEDPYQYEDWTVSYISASPLGVSQKVIAINNQFPGPQLETTTNYNLIINVHNELDEPLLITWDGIQLRKNSWQDGVAETNCPIQPGSSWTYTFKAKDQIGSYYYYPSLKFQKAAGGFGSIRVNPRRIISSPFVPPADDYAVLIGDWYKTDHQTLRNILDNGHLLGSPDGILINGLGPHQASFSVNPGKTYRLRISNVGLTHTLNFRIQGHRLLLVETEGSYVTQTYYSTLDVHVGQSYSVLVTMDQSIPADFQIIASTRFVWPELNGSAILHYNTTSNRGPVSGDLPRAPNDVQSSLEQARSIRLNLTAGAARLNPQGSYHYGRLKIAKSYVFANSALKLKEKQRYMVNGVSFVRSRTPIKLADYLKLEGVFQIGSIPDHPIDHATPSFASSVISGDFRAFVEIVFQNPENTLQSWHIDGYAFFVVGMGWGEWNPDARQSYNLLDAVARSTTQVYENSWTAVMLELDNPGLWNIRSQDLQRQWLGQELYLHVANSNTSDDVRRREEPPPHNLVLCGSALDLHSFNP</sequence>
<dbReference type="SUPFAM" id="SSF49503">
    <property type="entry name" value="Cupredoxins"/>
    <property type="match status" value="3"/>
</dbReference>
<feature type="domain" description="Plastocyanin-like" evidence="3">
    <location>
        <begin position="161"/>
        <end position="297"/>
    </location>
</feature>
<dbReference type="InterPro" id="IPR011706">
    <property type="entry name" value="Cu-oxidase_C"/>
</dbReference>
<dbReference type="AlphaFoldDB" id="A0A2K1IC99"/>
<dbReference type="PANTHER" id="PTHR11709:SF90">
    <property type="entry name" value="OS07G0510900 PROTEIN"/>
    <property type="match status" value="1"/>
</dbReference>
<feature type="domain" description="Plastocyanin-like" evidence="4">
    <location>
        <begin position="384"/>
        <end position="519"/>
    </location>
</feature>
<evidence type="ECO:0000313" key="8">
    <source>
        <dbReference type="Proteomes" id="UP000006727"/>
    </source>
</evidence>
<dbReference type="CDD" id="cd13872">
    <property type="entry name" value="CuRO_2_AAO_like_1"/>
    <property type="match status" value="1"/>
</dbReference>
<feature type="chain" id="PRO_5043157898" evidence="2">
    <location>
        <begin position="19"/>
        <end position="549"/>
    </location>
</feature>
<dbReference type="FunCoup" id="A0A2K1IC99">
    <property type="interactions" value="1174"/>
</dbReference>
<keyword evidence="2" id="KW-0732">Signal</keyword>
<dbReference type="Pfam" id="PF07732">
    <property type="entry name" value="Cu-oxidase_3"/>
    <property type="match status" value="1"/>
</dbReference>
<name>A0A2K1IC99_PHYPA</name>
<proteinExistence type="inferred from homology"/>
<evidence type="ECO:0000313" key="6">
    <source>
        <dbReference type="EMBL" id="PNR26897.1"/>
    </source>
</evidence>
<dbReference type="Gene3D" id="2.60.40.420">
    <property type="entry name" value="Cupredoxins - blue copper proteins"/>
    <property type="match status" value="3"/>
</dbReference>
<evidence type="ECO:0000256" key="1">
    <source>
        <dbReference type="ARBA" id="ARBA00010609"/>
    </source>
</evidence>
<reference evidence="6 8" key="1">
    <citation type="journal article" date="2008" name="Science">
        <title>The Physcomitrella genome reveals evolutionary insights into the conquest of land by plants.</title>
        <authorList>
            <person name="Rensing S."/>
            <person name="Lang D."/>
            <person name="Zimmer A."/>
            <person name="Terry A."/>
            <person name="Salamov A."/>
            <person name="Shapiro H."/>
            <person name="Nishiyama T."/>
            <person name="Perroud P.-F."/>
            <person name="Lindquist E."/>
            <person name="Kamisugi Y."/>
            <person name="Tanahashi T."/>
            <person name="Sakakibara K."/>
            <person name="Fujita T."/>
            <person name="Oishi K."/>
            <person name="Shin-I T."/>
            <person name="Kuroki Y."/>
            <person name="Toyoda A."/>
            <person name="Suzuki Y."/>
            <person name="Hashimoto A."/>
            <person name="Yamaguchi K."/>
            <person name="Sugano A."/>
            <person name="Kohara Y."/>
            <person name="Fujiyama A."/>
            <person name="Anterola A."/>
            <person name="Aoki S."/>
            <person name="Ashton N."/>
            <person name="Barbazuk W.B."/>
            <person name="Barker E."/>
            <person name="Bennetzen J."/>
            <person name="Bezanilla M."/>
            <person name="Blankenship R."/>
            <person name="Cho S.H."/>
            <person name="Dutcher S."/>
            <person name="Estelle M."/>
            <person name="Fawcett J.A."/>
            <person name="Gundlach H."/>
            <person name="Hanada K."/>
            <person name="Heyl A."/>
            <person name="Hicks K.A."/>
            <person name="Hugh J."/>
            <person name="Lohr M."/>
            <person name="Mayer K."/>
            <person name="Melkozernov A."/>
            <person name="Murata T."/>
            <person name="Nelson D."/>
            <person name="Pils B."/>
            <person name="Prigge M."/>
            <person name="Reiss B."/>
            <person name="Renner T."/>
            <person name="Rombauts S."/>
            <person name="Rushton P."/>
            <person name="Sanderfoot A."/>
            <person name="Schween G."/>
            <person name="Shiu S.-H."/>
            <person name="Stueber K."/>
            <person name="Theodoulou F.L."/>
            <person name="Tu H."/>
            <person name="Van de Peer Y."/>
            <person name="Verrier P.J."/>
            <person name="Waters E."/>
            <person name="Wood A."/>
            <person name="Yang L."/>
            <person name="Cove D."/>
            <person name="Cuming A."/>
            <person name="Hasebe M."/>
            <person name="Lucas S."/>
            <person name="Mishler D.B."/>
            <person name="Reski R."/>
            <person name="Grigoriev I."/>
            <person name="Quatrano R.S."/>
            <person name="Boore J.L."/>
        </authorList>
    </citation>
    <scope>NUCLEOTIDE SEQUENCE [LARGE SCALE GENOMIC DNA]</scope>
    <source>
        <strain evidence="7 8">cv. Gransden 2004</strain>
    </source>
</reference>
<dbReference type="EMBL" id="ABEU02000026">
    <property type="protein sequence ID" value="PNR26897.1"/>
    <property type="molecule type" value="Genomic_DNA"/>
</dbReference>
<dbReference type="Gramene" id="Pp3c26_8090V3.1">
    <property type="protein sequence ID" value="Pp3c26_8090V3.1"/>
    <property type="gene ID" value="Pp3c26_8090"/>
</dbReference>
<comment type="similarity">
    <text evidence="1">Belongs to the multicopper oxidase family.</text>
</comment>
<evidence type="ECO:0000259" key="4">
    <source>
        <dbReference type="Pfam" id="PF07731"/>
    </source>
</evidence>
<dbReference type="GO" id="GO:0016491">
    <property type="term" value="F:oxidoreductase activity"/>
    <property type="evidence" value="ECO:0000318"/>
    <property type="project" value="GO_Central"/>
</dbReference>
<dbReference type="Proteomes" id="UP000006727">
    <property type="component" value="Chromosome 26"/>
</dbReference>
<feature type="signal peptide" evidence="2">
    <location>
        <begin position="1"/>
        <end position="18"/>
    </location>
</feature>
<evidence type="ECO:0000256" key="2">
    <source>
        <dbReference type="SAM" id="SignalP"/>
    </source>
</evidence>
<keyword evidence="8" id="KW-1185">Reference proteome</keyword>
<dbReference type="PANTHER" id="PTHR11709">
    <property type="entry name" value="MULTI-COPPER OXIDASE"/>
    <property type="match status" value="1"/>
</dbReference>
<dbReference type="InterPro" id="IPR034275">
    <property type="entry name" value="CuRO_3_AO-like"/>
</dbReference>
<dbReference type="KEGG" id="ppp:112277823"/>
<dbReference type="Pfam" id="PF00394">
    <property type="entry name" value="Cu-oxidase"/>
    <property type="match status" value="1"/>
</dbReference>
<dbReference type="InterPro" id="IPR011707">
    <property type="entry name" value="Cu-oxidase-like_N"/>
</dbReference>
<dbReference type="InterPro" id="IPR034271">
    <property type="entry name" value="CuRO_2_AO-like"/>
</dbReference>
<dbReference type="InterPro" id="IPR045087">
    <property type="entry name" value="Cu-oxidase_fam"/>
</dbReference>